<keyword evidence="1" id="KW-0812">Transmembrane</keyword>
<keyword evidence="4" id="KW-1185">Reference proteome</keyword>
<feature type="domain" description="PI-PLC Y-box" evidence="2">
    <location>
        <begin position="395"/>
        <end position="457"/>
    </location>
</feature>
<sequence>MQRQRTRSLRYVSVIIAAAVLSAAVWLWAGGREHSPPAKTEEGTMSAGAVPEQAQTDKLIMMFPAGSTPRDLPLVQAAINERLKPLIDATVELRPVDMGGWWDKTNLMFAKNEQIDLLFTAGWMRFGDEAAKGRFLPLSDLLRGYGEAITATLDPSIVEAGQINGQIYGIAVNKEFAASKGVVMRKDLVEKYDIDLSGVRQLSDLTPILLTIKENEPGMVPLQAGADRSPFTFMMQYGLFDMLGDGPGVLDRESRVTQVVNMVETPQFETYAKLMHAWNKAGFFNLDAAVSKDYEFEAVKAGSAFAYAESFKPGFDNQASRDTGMPMVTVTLTKPYTTTADTTSAMFAIPRTSKHPEKAMRLLNLLYADRELLNLLDWGIEGKHYVMKGEGIIDYPPGVDAKTTGYNLNQPWIFGNQMHSYLWANENPLLWEEYKAFNAQAEPSLALGFVFNPDPVKTEIAACGNVDQMFAPAINSGAVDPAIVLPMYKEKLKAAGADVVIREKQRQLDAWVRSRTDGGAR</sequence>
<feature type="transmembrane region" description="Helical" evidence="1">
    <location>
        <begin position="12"/>
        <end position="29"/>
    </location>
</feature>
<evidence type="ECO:0000256" key="1">
    <source>
        <dbReference type="SAM" id="Phobius"/>
    </source>
</evidence>
<dbReference type="RefSeq" id="WP_377719873.1">
    <property type="nucleotide sequence ID" value="NZ_JBHSAM010000028.1"/>
</dbReference>
<protein>
    <submittedName>
        <fullName evidence="3">ABC transporter substrate-binding protein</fullName>
    </submittedName>
</protein>
<dbReference type="Proteomes" id="UP001595715">
    <property type="component" value="Unassembled WGS sequence"/>
</dbReference>
<dbReference type="Gene3D" id="3.40.190.10">
    <property type="entry name" value="Periplasmic binding protein-like II"/>
    <property type="match status" value="2"/>
</dbReference>
<evidence type="ECO:0000259" key="2">
    <source>
        <dbReference type="PROSITE" id="PS50008"/>
    </source>
</evidence>
<name>A0ABV8K5K7_9BACL</name>
<dbReference type="InterPro" id="IPR006059">
    <property type="entry name" value="SBP"/>
</dbReference>
<dbReference type="PROSITE" id="PS50008">
    <property type="entry name" value="PIPLC_Y_DOMAIN"/>
    <property type="match status" value="1"/>
</dbReference>
<dbReference type="Pfam" id="PF01547">
    <property type="entry name" value="SBP_bac_1"/>
    <property type="match status" value="1"/>
</dbReference>
<comment type="caution">
    <text evidence="3">The sequence shown here is derived from an EMBL/GenBank/DDBJ whole genome shotgun (WGS) entry which is preliminary data.</text>
</comment>
<evidence type="ECO:0000313" key="3">
    <source>
        <dbReference type="EMBL" id="MFC4101253.1"/>
    </source>
</evidence>
<keyword evidence="1" id="KW-1133">Transmembrane helix</keyword>
<dbReference type="InterPro" id="IPR022627">
    <property type="entry name" value="DUF3502"/>
</dbReference>
<proteinExistence type="predicted"/>
<dbReference type="EMBL" id="JBHSAM010000028">
    <property type="protein sequence ID" value="MFC4101253.1"/>
    <property type="molecule type" value="Genomic_DNA"/>
</dbReference>
<evidence type="ECO:0000313" key="4">
    <source>
        <dbReference type="Proteomes" id="UP001595715"/>
    </source>
</evidence>
<reference evidence="4" key="1">
    <citation type="journal article" date="2019" name="Int. J. Syst. Evol. Microbiol.">
        <title>The Global Catalogue of Microorganisms (GCM) 10K type strain sequencing project: providing services to taxonomists for standard genome sequencing and annotation.</title>
        <authorList>
            <consortium name="The Broad Institute Genomics Platform"/>
            <consortium name="The Broad Institute Genome Sequencing Center for Infectious Disease"/>
            <person name="Wu L."/>
            <person name="Ma J."/>
        </authorList>
    </citation>
    <scope>NUCLEOTIDE SEQUENCE [LARGE SCALE GENOMIC DNA]</scope>
    <source>
        <strain evidence="4">IBRC-M 10987</strain>
    </source>
</reference>
<organism evidence="3 4">
    <name type="scientific">Paenibacillus xanthanilyticus</name>
    <dbReference type="NCBI Taxonomy" id="1783531"/>
    <lineage>
        <taxon>Bacteria</taxon>
        <taxon>Bacillati</taxon>
        <taxon>Bacillota</taxon>
        <taxon>Bacilli</taxon>
        <taxon>Bacillales</taxon>
        <taxon>Paenibacillaceae</taxon>
        <taxon>Paenibacillus</taxon>
    </lineage>
</organism>
<accession>A0ABV8K5K7</accession>
<gene>
    <name evidence="3" type="ORF">ACFOZ8_16555</name>
</gene>
<dbReference type="SUPFAM" id="SSF53850">
    <property type="entry name" value="Periplasmic binding protein-like II"/>
    <property type="match status" value="1"/>
</dbReference>
<keyword evidence="1" id="KW-0472">Membrane</keyword>
<dbReference type="Pfam" id="PF12010">
    <property type="entry name" value="DUF3502"/>
    <property type="match status" value="1"/>
</dbReference>
<dbReference type="InterPro" id="IPR001711">
    <property type="entry name" value="PLipase_C_Pinositol-sp_Y"/>
</dbReference>